<dbReference type="InterPro" id="IPR029033">
    <property type="entry name" value="His_PPase_superfam"/>
</dbReference>
<dbReference type="SUPFAM" id="SSF53254">
    <property type="entry name" value="Phosphoglycerate mutase-like"/>
    <property type="match status" value="1"/>
</dbReference>
<gene>
    <name evidence="3" type="ORF">FHR32_004341</name>
</gene>
<evidence type="ECO:0000313" key="3">
    <source>
        <dbReference type="EMBL" id="MBB4940036.1"/>
    </source>
</evidence>
<feature type="compositionally biased region" description="Low complexity" evidence="2">
    <location>
        <begin position="15"/>
        <end position="28"/>
    </location>
</feature>
<keyword evidence="4" id="KW-1185">Reference proteome</keyword>
<protein>
    <submittedName>
        <fullName evidence="3">Putative phosphoglycerate mutase</fullName>
        <ecNumber evidence="3">5.4.2.12</ecNumber>
    </submittedName>
</protein>
<keyword evidence="3" id="KW-0413">Isomerase</keyword>
<evidence type="ECO:0000256" key="2">
    <source>
        <dbReference type="SAM" id="MobiDB-lite"/>
    </source>
</evidence>
<keyword evidence="1" id="KW-0378">Hydrolase</keyword>
<accession>A0A7W7WAK1</accession>
<dbReference type="GO" id="GO:0016787">
    <property type="term" value="F:hydrolase activity"/>
    <property type="evidence" value="ECO:0007669"/>
    <property type="project" value="UniProtKB-KW"/>
</dbReference>
<dbReference type="InterPro" id="IPR051021">
    <property type="entry name" value="Mito_Ser/Thr_phosphatase"/>
</dbReference>
<dbReference type="CDD" id="cd07067">
    <property type="entry name" value="HP_PGM_like"/>
    <property type="match status" value="1"/>
</dbReference>
<dbReference type="InterPro" id="IPR013078">
    <property type="entry name" value="His_Pase_superF_clade-1"/>
</dbReference>
<dbReference type="PANTHER" id="PTHR20935:SF0">
    <property type="entry name" value="SERINE_THREONINE-PROTEIN PHOSPHATASE PGAM5, MITOCHONDRIAL"/>
    <property type="match status" value="1"/>
</dbReference>
<reference evidence="3 4" key="1">
    <citation type="submission" date="2020-08" db="EMBL/GenBank/DDBJ databases">
        <title>Sequencing the genomes of 1000 actinobacteria strains.</title>
        <authorList>
            <person name="Klenk H.-P."/>
        </authorList>
    </citation>
    <scope>NUCLEOTIDE SEQUENCE [LARGE SCALE GENOMIC DNA]</scope>
    <source>
        <strain evidence="3 4">DSM 43023</strain>
    </source>
</reference>
<dbReference type="PANTHER" id="PTHR20935">
    <property type="entry name" value="PHOSPHOGLYCERATE MUTASE-RELATED"/>
    <property type="match status" value="1"/>
</dbReference>
<dbReference type="Gene3D" id="3.40.50.1240">
    <property type="entry name" value="Phosphoglycerate mutase-like"/>
    <property type="match status" value="1"/>
</dbReference>
<evidence type="ECO:0000256" key="1">
    <source>
        <dbReference type="ARBA" id="ARBA00022801"/>
    </source>
</evidence>
<dbReference type="Pfam" id="PF00300">
    <property type="entry name" value="His_Phos_1"/>
    <property type="match status" value="1"/>
</dbReference>
<feature type="region of interest" description="Disordered" evidence="2">
    <location>
        <begin position="1"/>
        <end position="45"/>
    </location>
</feature>
<dbReference type="GO" id="GO:0004619">
    <property type="term" value="F:phosphoglycerate mutase activity"/>
    <property type="evidence" value="ECO:0007669"/>
    <property type="project" value="UniProtKB-EC"/>
</dbReference>
<sequence length="257" mass="27464">MDPTHPASDDRAARPRTASSTSAAPNSRTHTHVTHGSKGDGKRAHAGTAPQLLMTTRHLYLARHGAADAFGNLTDIGRRQAGLLGERLAGLPVDAVWHSPLPRAAASAHELARHLQNAPVAEAAELIDHVPYVPQAAETPPSWAGFFDGYDDAEAASGQKLAEALVARFAKSPDTTATGTGRDTHEVLVTHAYQIAWLVRHALDAPPSRWLGLNSANAALTVIDYRTGLPPTLVMFNDMSHLPADLRWTGFPDGMRP</sequence>
<dbReference type="RefSeq" id="WP_312882549.1">
    <property type="nucleotide sequence ID" value="NZ_JACHJU010000001.1"/>
</dbReference>
<dbReference type="EC" id="5.4.2.12" evidence="3"/>
<dbReference type="AlphaFoldDB" id="A0A7W7WAK1"/>
<dbReference type="Proteomes" id="UP000534286">
    <property type="component" value="Unassembled WGS sequence"/>
</dbReference>
<dbReference type="EMBL" id="JACHJU010000001">
    <property type="protein sequence ID" value="MBB4940036.1"/>
    <property type="molecule type" value="Genomic_DNA"/>
</dbReference>
<proteinExistence type="predicted"/>
<evidence type="ECO:0000313" key="4">
    <source>
        <dbReference type="Proteomes" id="UP000534286"/>
    </source>
</evidence>
<name>A0A7W7WAK1_9ACTN</name>
<organism evidence="3 4">
    <name type="scientific">Streptosporangium album</name>
    <dbReference type="NCBI Taxonomy" id="47479"/>
    <lineage>
        <taxon>Bacteria</taxon>
        <taxon>Bacillati</taxon>
        <taxon>Actinomycetota</taxon>
        <taxon>Actinomycetes</taxon>
        <taxon>Streptosporangiales</taxon>
        <taxon>Streptosporangiaceae</taxon>
        <taxon>Streptosporangium</taxon>
    </lineage>
</organism>
<comment type="caution">
    <text evidence="3">The sequence shown here is derived from an EMBL/GenBank/DDBJ whole genome shotgun (WGS) entry which is preliminary data.</text>
</comment>